<feature type="compositionally biased region" description="Basic residues" evidence="1">
    <location>
        <begin position="222"/>
        <end position="237"/>
    </location>
</feature>
<evidence type="ECO:0000313" key="3">
    <source>
        <dbReference type="Proteomes" id="UP001239680"/>
    </source>
</evidence>
<dbReference type="RefSeq" id="WP_306679311.1">
    <property type="nucleotide sequence ID" value="NZ_JAVDBT010000003.1"/>
</dbReference>
<reference evidence="2 3" key="1">
    <citation type="submission" date="2023-08" db="EMBL/GenBank/DDBJ databases">
        <title>Characterization of two Paracoccaceae strains isolated from Phycosphere and proposal of Xinfangfangia lacusdiani sp. nov.</title>
        <authorList>
            <person name="Deng Y."/>
            <person name="Zhang Y.Q."/>
        </authorList>
    </citation>
    <scope>NUCLEOTIDE SEQUENCE [LARGE SCALE GENOMIC DNA]</scope>
    <source>
        <strain evidence="2 3">CPCC 101601</strain>
    </source>
</reference>
<dbReference type="Proteomes" id="UP001239680">
    <property type="component" value="Unassembled WGS sequence"/>
</dbReference>
<feature type="region of interest" description="Disordered" evidence="1">
    <location>
        <begin position="215"/>
        <end position="237"/>
    </location>
</feature>
<dbReference type="InterPro" id="IPR009922">
    <property type="entry name" value="DUF1457"/>
</dbReference>
<dbReference type="Pfam" id="PF07310">
    <property type="entry name" value="PAS_5"/>
    <property type="match status" value="1"/>
</dbReference>
<sequence length="237" mass="25115">MFTFFGGSNSGETQDPTLLAAARGPAEVRAYWQALRQGGAIPARSDLDPRGMADVLDRVFVGESIAPGLVLLRIAGHALSQLTGIEAKGLPLSVLFTPEARAQLAKTTARVLAGPVAAEFTLKSEATRGRPELGAKLLLLPLCNREGRRNLVLGCLAPLGEIGIAPRRFGIAARSEEHLGPQNTRAMSRLPPVVPAAKPSETPAHNLAQLFEQIGAESPRPARAKPGRSHLRLVHSS</sequence>
<name>A0ABU0VXJ1_9RHOB</name>
<comment type="caution">
    <text evidence="2">The sequence shown here is derived from an EMBL/GenBank/DDBJ whole genome shotgun (WGS) entry which is preliminary data.</text>
</comment>
<proteinExistence type="predicted"/>
<organism evidence="2 3">
    <name type="scientific">Pseudogemmobacter lacusdianii</name>
    <dbReference type="NCBI Taxonomy" id="3069608"/>
    <lineage>
        <taxon>Bacteria</taxon>
        <taxon>Pseudomonadati</taxon>
        <taxon>Pseudomonadota</taxon>
        <taxon>Alphaproteobacteria</taxon>
        <taxon>Rhodobacterales</taxon>
        <taxon>Paracoccaceae</taxon>
        <taxon>Pseudogemmobacter</taxon>
    </lineage>
</organism>
<protein>
    <submittedName>
        <fullName evidence="2">PAS domain-containing protein</fullName>
    </submittedName>
</protein>
<dbReference type="EMBL" id="JAVDBT010000003">
    <property type="protein sequence ID" value="MDQ2065625.1"/>
    <property type="molecule type" value="Genomic_DNA"/>
</dbReference>
<evidence type="ECO:0000313" key="2">
    <source>
        <dbReference type="EMBL" id="MDQ2065625.1"/>
    </source>
</evidence>
<evidence type="ECO:0000256" key="1">
    <source>
        <dbReference type="SAM" id="MobiDB-lite"/>
    </source>
</evidence>
<gene>
    <name evidence="2" type="ORF">Q9295_04515</name>
</gene>
<accession>A0ABU0VXJ1</accession>
<keyword evidence="3" id="KW-1185">Reference proteome</keyword>